<evidence type="ECO:0000259" key="16">
    <source>
        <dbReference type="PROSITE" id="PS51192"/>
    </source>
</evidence>
<feature type="compositionally biased region" description="Basic and acidic residues" evidence="15">
    <location>
        <begin position="821"/>
        <end position="832"/>
    </location>
</feature>
<evidence type="ECO:0000256" key="10">
    <source>
        <dbReference type="ARBA" id="ARBA00023235"/>
    </source>
</evidence>
<evidence type="ECO:0000256" key="7">
    <source>
        <dbReference type="ARBA" id="ARBA00022840"/>
    </source>
</evidence>
<feature type="compositionally biased region" description="Polar residues" evidence="15">
    <location>
        <begin position="9"/>
        <end position="44"/>
    </location>
</feature>
<evidence type="ECO:0000256" key="9">
    <source>
        <dbReference type="ARBA" id="ARBA00023204"/>
    </source>
</evidence>
<keyword evidence="8" id="KW-0238">DNA-binding</keyword>
<evidence type="ECO:0000256" key="2">
    <source>
        <dbReference type="ARBA" id="ARBA00006637"/>
    </source>
</evidence>
<dbReference type="InterPro" id="IPR050615">
    <property type="entry name" value="ATP-dep_DNA_Helicase"/>
</dbReference>
<dbReference type="InterPro" id="IPR006935">
    <property type="entry name" value="Helicase/UvrB_N"/>
</dbReference>
<dbReference type="Proteomes" id="UP000604273">
    <property type="component" value="Unassembled WGS sequence"/>
</dbReference>
<keyword evidence="10" id="KW-0413">Isomerase</keyword>
<dbReference type="AlphaFoldDB" id="A0A8H4WRN2"/>
<dbReference type="GO" id="GO:0016787">
    <property type="term" value="F:hydrolase activity"/>
    <property type="evidence" value="ECO:0007669"/>
    <property type="project" value="UniProtKB-KW"/>
</dbReference>
<keyword evidence="19" id="KW-1185">Reference proteome</keyword>
<accession>A0A8H4WRN2</accession>
<dbReference type="GO" id="GO:0097550">
    <property type="term" value="C:transcription preinitiation complex"/>
    <property type="evidence" value="ECO:0007669"/>
    <property type="project" value="TreeGrafter"/>
</dbReference>
<evidence type="ECO:0000259" key="17">
    <source>
        <dbReference type="PROSITE" id="PS51194"/>
    </source>
</evidence>
<evidence type="ECO:0000256" key="13">
    <source>
        <dbReference type="ARBA" id="ARBA00034808"/>
    </source>
</evidence>
<evidence type="ECO:0000256" key="6">
    <source>
        <dbReference type="ARBA" id="ARBA00022806"/>
    </source>
</evidence>
<dbReference type="InterPro" id="IPR027417">
    <property type="entry name" value="P-loop_NTPase"/>
</dbReference>
<dbReference type="CDD" id="cd18029">
    <property type="entry name" value="DEXHc_XPB"/>
    <property type="match status" value="1"/>
</dbReference>
<evidence type="ECO:0000256" key="5">
    <source>
        <dbReference type="ARBA" id="ARBA00022801"/>
    </source>
</evidence>
<evidence type="ECO:0000313" key="19">
    <source>
        <dbReference type="Proteomes" id="UP000604273"/>
    </source>
</evidence>
<name>A0A8H4WRN2_9HYPO</name>
<evidence type="ECO:0000256" key="11">
    <source>
        <dbReference type="ARBA" id="ARBA00023242"/>
    </source>
</evidence>
<dbReference type="InterPro" id="IPR001161">
    <property type="entry name" value="XPB/Ssl2"/>
</dbReference>
<reference evidence="18" key="1">
    <citation type="journal article" date="2020" name="BMC Genomics">
        <title>Correction to: Identification and distribution of gene clusters required for synthesis of sphingolipid metabolism inhibitors in diverse species of the filamentous fungus Fusarium.</title>
        <authorList>
            <person name="Kim H.S."/>
            <person name="Lohmar J.M."/>
            <person name="Busman M."/>
            <person name="Brown D.W."/>
            <person name="Naumann T.A."/>
            <person name="Divon H.H."/>
            <person name="Lysoe E."/>
            <person name="Uhlig S."/>
            <person name="Proctor R.H."/>
        </authorList>
    </citation>
    <scope>NUCLEOTIDE SEQUENCE</scope>
    <source>
        <strain evidence="18">NRRL 45417</strain>
    </source>
</reference>
<dbReference type="FunFam" id="3.40.50.300:FF:000077">
    <property type="entry name" value="Probable DNA repair helicase RAD25"/>
    <property type="match status" value="1"/>
</dbReference>
<dbReference type="InterPro" id="IPR001650">
    <property type="entry name" value="Helicase_C-like"/>
</dbReference>
<dbReference type="Pfam" id="PF16203">
    <property type="entry name" value="ERCC3_RAD25_C"/>
    <property type="match status" value="1"/>
</dbReference>
<dbReference type="SUPFAM" id="SSF52540">
    <property type="entry name" value="P-loop containing nucleoside triphosphate hydrolases"/>
    <property type="match status" value="2"/>
</dbReference>
<evidence type="ECO:0000256" key="12">
    <source>
        <dbReference type="ARBA" id="ARBA00034617"/>
    </source>
</evidence>
<keyword evidence="6" id="KW-0347">Helicase</keyword>
<dbReference type="CDD" id="cd18789">
    <property type="entry name" value="SF2_C_XPB"/>
    <property type="match status" value="1"/>
</dbReference>
<feature type="domain" description="Helicase ATP-binding" evidence="16">
    <location>
        <begin position="360"/>
        <end position="522"/>
    </location>
</feature>
<feature type="region of interest" description="Disordered" evidence="15">
    <location>
        <begin position="1"/>
        <end position="49"/>
    </location>
</feature>
<comment type="catalytic activity">
    <reaction evidence="14">
        <text>ATP + H2O = ADP + phosphate + H(+)</text>
        <dbReference type="Rhea" id="RHEA:13065"/>
        <dbReference type="ChEBI" id="CHEBI:15377"/>
        <dbReference type="ChEBI" id="CHEBI:15378"/>
        <dbReference type="ChEBI" id="CHEBI:30616"/>
        <dbReference type="ChEBI" id="CHEBI:43474"/>
        <dbReference type="ChEBI" id="CHEBI:456216"/>
        <dbReference type="EC" id="5.6.2.4"/>
    </reaction>
</comment>
<comment type="catalytic activity">
    <reaction evidence="12">
        <text>Couples ATP hydrolysis with the unwinding of duplex DNA by translocating in the 3'-5' direction.</text>
        <dbReference type="EC" id="5.6.2.4"/>
    </reaction>
</comment>
<keyword evidence="11" id="KW-0539">Nucleus</keyword>
<keyword evidence="5" id="KW-0378">Hydrolase</keyword>
<evidence type="ECO:0000313" key="18">
    <source>
        <dbReference type="EMBL" id="KAF4947777.1"/>
    </source>
</evidence>
<proteinExistence type="inferred from homology"/>
<evidence type="ECO:0000256" key="14">
    <source>
        <dbReference type="ARBA" id="ARBA00048988"/>
    </source>
</evidence>
<dbReference type="EC" id="5.6.2.4" evidence="13"/>
<keyword evidence="4" id="KW-0227">DNA damage</keyword>
<evidence type="ECO:0000256" key="8">
    <source>
        <dbReference type="ARBA" id="ARBA00023125"/>
    </source>
</evidence>
<dbReference type="InterPro" id="IPR032438">
    <property type="entry name" value="ERCC3_RAD25_C"/>
</dbReference>
<organism evidence="18 19">
    <name type="scientific">Fusarium gaditjirri</name>
    <dbReference type="NCBI Taxonomy" id="282569"/>
    <lineage>
        <taxon>Eukaryota</taxon>
        <taxon>Fungi</taxon>
        <taxon>Dikarya</taxon>
        <taxon>Ascomycota</taxon>
        <taxon>Pezizomycotina</taxon>
        <taxon>Sordariomycetes</taxon>
        <taxon>Hypocreomycetidae</taxon>
        <taxon>Hypocreales</taxon>
        <taxon>Nectriaceae</taxon>
        <taxon>Fusarium</taxon>
        <taxon>Fusarium nisikadoi species complex</taxon>
    </lineage>
</organism>
<dbReference type="NCBIfam" id="TIGR00603">
    <property type="entry name" value="rad25"/>
    <property type="match status" value="1"/>
</dbReference>
<feature type="region of interest" description="Disordered" evidence="15">
    <location>
        <begin position="821"/>
        <end position="853"/>
    </location>
</feature>
<keyword evidence="3" id="KW-0547">Nucleotide-binding</keyword>
<dbReference type="FunFam" id="3.40.50.300:FF:000117">
    <property type="entry name" value="Putative DNA repair helicase rad25"/>
    <property type="match status" value="1"/>
</dbReference>
<keyword evidence="9" id="KW-0234">DNA repair</keyword>
<dbReference type="PANTHER" id="PTHR11274:SF0">
    <property type="entry name" value="GENERAL TRANSCRIPTION AND DNA REPAIR FACTOR IIH HELICASE SUBUNIT XPB"/>
    <property type="match status" value="1"/>
</dbReference>
<comment type="caution">
    <text evidence="18">The sequence shown here is derived from an EMBL/GenBank/DDBJ whole genome shotgun (WGS) entry which is preliminary data.</text>
</comment>
<dbReference type="SMART" id="SM00487">
    <property type="entry name" value="DEXDc"/>
    <property type="match status" value="1"/>
</dbReference>
<dbReference type="GO" id="GO:0005524">
    <property type="term" value="F:ATP binding"/>
    <property type="evidence" value="ECO:0007669"/>
    <property type="project" value="UniProtKB-KW"/>
</dbReference>
<dbReference type="GO" id="GO:0003677">
    <property type="term" value="F:DNA binding"/>
    <property type="evidence" value="ECO:0007669"/>
    <property type="project" value="UniProtKB-KW"/>
</dbReference>
<dbReference type="GO" id="GO:0005675">
    <property type="term" value="C:transcription factor TFIIH holo complex"/>
    <property type="evidence" value="ECO:0007669"/>
    <property type="project" value="TreeGrafter"/>
</dbReference>
<feature type="domain" description="Helicase C-terminal" evidence="17">
    <location>
        <begin position="576"/>
        <end position="730"/>
    </location>
</feature>
<dbReference type="Pfam" id="PF04851">
    <property type="entry name" value="ResIII"/>
    <property type="match status" value="1"/>
</dbReference>
<dbReference type="PROSITE" id="PS51192">
    <property type="entry name" value="HELICASE_ATP_BIND_1"/>
    <property type="match status" value="1"/>
</dbReference>
<gene>
    <name evidence="18" type="ORF">FGADI_10171</name>
</gene>
<evidence type="ECO:0000256" key="4">
    <source>
        <dbReference type="ARBA" id="ARBA00022763"/>
    </source>
</evidence>
<reference evidence="18" key="2">
    <citation type="submission" date="2020-05" db="EMBL/GenBank/DDBJ databases">
        <authorList>
            <person name="Kim H.-S."/>
            <person name="Proctor R.H."/>
            <person name="Brown D.W."/>
        </authorList>
    </citation>
    <scope>NUCLEOTIDE SEQUENCE</scope>
    <source>
        <strain evidence="18">NRRL 45417</strain>
    </source>
</reference>
<dbReference type="Gene3D" id="3.40.50.300">
    <property type="entry name" value="P-loop containing nucleotide triphosphate hydrolases"/>
    <property type="match status" value="2"/>
</dbReference>
<dbReference type="GO" id="GO:0006289">
    <property type="term" value="P:nucleotide-excision repair"/>
    <property type="evidence" value="ECO:0007669"/>
    <property type="project" value="InterPro"/>
</dbReference>
<sequence length="1010" mass="113964">MPPKRKAQDATSSSSKAGKLSGTSTPRSSAPRSVDSPNTFSDTNADIDDEVTEKERALEKESDQFVNCWAVSSNRFHTQDEGRQNFATRYFGDRDFSYLSLKPDNANRPLWIDPDRGVIILERFSPLADQATDFLITIAEPRSRPAFLHEYALTAYSLYAAVSVGLNPEDIINTLNRFLKTELPLSIQQFIKSCTKSYGKVKLILKNNKYFVESIDAEILQMLLEDEIIGPLRVQGSDQITTMRAPALGGLVIPGTKNAAGVQQANLSQTINRGNSASNTDVDIEVVLNDDDNDDEKEAVHAFEIPDSAVEIVQKRCLDLSYPILEEYDFRYDNMNPDLAIDLRPNTQIRPYQEKSLSKMFGNGRAKSGIIVLPCGAGKTLVGITAACTIRKGVIVLCTSSVSAVQWRHEFLKWSNINPDDITTFTAENKNKFSGSTGIIVTTYSMVTNSRERSYDSKKMMDFLKGREWGLMLLDEVHVVPANIFRRVISSIKSHSKLGLTATLLREDDKISHLNFLIGPKLYEANWMELSQQGHIARVQCAEVWCPMPTEFYEKYLQLPSRMKRTLGAINPSKFQACQYLINYHEGRGDKIIVFSDELYSLKLYALKLGKAFIYGGTGQEERIRILENFQRNPLVNTLFLSKIGDTSLDLPEATCLIQISSHFGSRRQEAQRLGRILRAKRRNDEGFNAFFYSLVSKDTQEMYYSSKRQAFLVDQGYAFKVITQLAGIGKMPDLAFATASERRELLQRTLIDNETSVEENVETDYLYGAKTGSGRGKRGKVRRVAGALGELSGGQDMAYIEQNKSANRALKKNKGEKSAFFKKISRENERRAKQRKHGPPHLLQGSKQDQLPSSIGKYHEYDEYWNRPFPINTVTRKFLGSQATDPRDKVYAFIGISENDADHKGPHLIPDYSKTVDEVYIDAARLMMSSKGFNLDCFSQKEDQALRKIKSLPSWVPDFSVAIGHNPLVVRDWRWTAGPRVLTNHIQYLPSNCIELRGVIFMGLSMERL</sequence>
<dbReference type="InterPro" id="IPR014001">
    <property type="entry name" value="Helicase_ATP-bd"/>
</dbReference>
<protein>
    <recommendedName>
        <fullName evidence="13">DNA 3'-5' helicase</fullName>
        <ecNumber evidence="13">5.6.2.4</ecNumber>
    </recommendedName>
</protein>
<dbReference type="GO" id="GO:0006367">
    <property type="term" value="P:transcription initiation at RNA polymerase II promoter"/>
    <property type="evidence" value="ECO:0007669"/>
    <property type="project" value="InterPro"/>
</dbReference>
<dbReference type="PANTHER" id="PTHR11274">
    <property type="entry name" value="RAD25/XP-B DNA REPAIR HELICASE"/>
    <property type="match status" value="1"/>
</dbReference>
<dbReference type="Pfam" id="PF13625">
    <property type="entry name" value="Helicase_C_3"/>
    <property type="match status" value="1"/>
</dbReference>
<dbReference type="PROSITE" id="PS51194">
    <property type="entry name" value="HELICASE_CTER"/>
    <property type="match status" value="1"/>
</dbReference>
<dbReference type="SMART" id="SM00490">
    <property type="entry name" value="HELICc"/>
    <property type="match status" value="1"/>
</dbReference>
<dbReference type="OrthoDB" id="10262986at2759"/>
<evidence type="ECO:0000256" key="3">
    <source>
        <dbReference type="ARBA" id="ARBA00022741"/>
    </source>
</evidence>
<dbReference type="GO" id="GO:0043138">
    <property type="term" value="F:3'-5' DNA helicase activity"/>
    <property type="evidence" value="ECO:0007669"/>
    <property type="project" value="UniProtKB-EC"/>
</dbReference>
<evidence type="ECO:0000256" key="1">
    <source>
        <dbReference type="ARBA" id="ARBA00004123"/>
    </source>
</evidence>
<dbReference type="EMBL" id="JABFAI010000278">
    <property type="protein sequence ID" value="KAF4947777.1"/>
    <property type="molecule type" value="Genomic_DNA"/>
</dbReference>
<comment type="subcellular location">
    <subcellularLocation>
        <location evidence="1">Nucleus</location>
    </subcellularLocation>
</comment>
<comment type="similarity">
    <text evidence="2">Belongs to the helicase family. RAD25/XPB subfamily.</text>
</comment>
<evidence type="ECO:0000256" key="15">
    <source>
        <dbReference type="SAM" id="MobiDB-lite"/>
    </source>
</evidence>
<keyword evidence="7" id="KW-0067">ATP-binding</keyword>
<dbReference type="PRINTS" id="PR00851">
    <property type="entry name" value="XRODRMPGMNTB"/>
</dbReference>
<dbReference type="GO" id="GO:0000112">
    <property type="term" value="C:nucleotide-excision repair factor 3 complex"/>
    <property type="evidence" value="ECO:0007669"/>
    <property type="project" value="TreeGrafter"/>
</dbReference>
<dbReference type="InterPro" id="IPR032830">
    <property type="entry name" value="XPB/Ssl2_N"/>
</dbReference>